<evidence type="ECO:0000256" key="6">
    <source>
        <dbReference type="ARBA" id="ARBA00022801"/>
    </source>
</evidence>
<keyword evidence="5" id="KW-0732">Signal</keyword>
<keyword evidence="4" id="KW-0812">Transmembrane</keyword>
<keyword evidence="17" id="KW-1185">Reference proteome</keyword>
<dbReference type="PROSITE" id="PS00137">
    <property type="entry name" value="SUBTILASE_HIS"/>
    <property type="match status" value="1"/>
</dbReference>
<evidence type="ECO:0000256" key="11">
    <source>
        <dbReference type="ARBA" id="ARBA00023145"/>
    </source>
</evidence>
<dbReference type="SUPFAM" id="SSF52743">
    <property type="entry name" value="Subtilisin-like"/>
    <property type="match status" value="1"/>
</dbReference>
<dbReference type="CDD" id="cd04059">
    <property type="entry name" value="Peptidases_S8_Protein_convertases_Kexins_Furin-like"/>
    <property type="match status" value="1"/>
</dbReference>
<evidence type="ECO:0000256" key="14">
    <source>
        <dbReference type="PROSITE-ProRule" id="PRU01240"/>
    </source>
</evidence>
<evidence type="ECO:0000256" key="3">
    <source>
        <dbReference type="ARBA" id="ARBA00022670"/>
    </source>
</evidence>
<dbReference type="FunFam" id="2.60.120.260:FF:000026">
    <property type="entry name" value="proprotein convertase subtilisin/kexin type 7"/>
    <property type="match status" value="1"/>
</dbReference>
<feature type="active site" description="Charge relay system" evidence="13 14">
    <location>
        <position position="215"/>
    </location>
</feature>
<dbReference type="PANTHER" id="PTHR42884:SF14">
    <property type="entry name" value="NEUROENDOCRINE CONVERTASE 1"/>
    <property type="match status" value="1"/>
</dbReference>
<dbReference type="OrthoDB" id="300641at2759"/>
<sequence length="628" mass="68831">ANPAPRAYATHNYYVLEYNRREASASLDGVARELGVEVVERAGELPDHYLVRSLKPAGGLFARDEDHDPVLARYGALRARSSDSDPASLVRRDAESTVARSILSLERQTLRKRYKRAPPPLEEESTSAVAYRMHIQDPLFEQQWHIVNEEYPEHSMNVVPVWDMGYTGKGIISSLIDDGLDYNADDLKDAFDAADSHDFNDHVALPTPKGPADHHGTRCAGQIAARRNHACGVGIAFNSKVAGVRILSGHITDVDEAAALNYGYQNVSLYSCSWGPPDNGRSMDAPNHLIRKAVINGINYGRGGKGSIFVFASGNGAHHGDQCNFDGYTNSIYSVTVGAVDHRGQRPFYSEACAANLIVAYSSGDGQHIVTTDLGKDSCSYRHGGTSAAAPNVVAVFALALEARPDLTWRDIQYLCIETAKHVNPSDPDWDTTAVGRPYSNNYGYGVIDAELFVRAALKWKLVKPQARMLTESIQLDGGKMSVGNKFSGGTPIGPGGVTSVMTITQDMKDRHNLGVLEHVNVKVWIEHDRRGDVEVEITSPKGVTSVLGEKRSGDDSKKGYPGWMFMTVKHWGEDGVGDWTIRVSDQGRKNTHGKFIGWNMVLWGVAVNESEARLYEALPDDEYFPSL</sequence>
<dbReference type="Pfam" id="PF00082">
    <property type="entry name" value="Peptidase_S8"/>
    <property type="match status" value="1"/>
</dbReference>
<dbReference type="Gene3D" id="3.40.50.200">
    <property type="entry name" value="Peptidase S8/S53 domain"/>
    <property type="match status" value="1"/>
</dbReference>
<dbReference type="EMBL" id="KN881616">
    <property type="protein sequence ID" value="KIY53508.1"/>
    <property type="molecule type" value="Genomic_DNA"/>
</dbReference>
<gene>
    <name evidence="16" type="ORF">FISHEDRAFT_28097</name>
</gene>
<protein>
    <recommendedName>
        <fullName evidence="15">P/Homo B domain-containing protein</fullName>
    </recommendedName>
</protein>
<keyword evidence="10" id="KW-0472">Membrane</keyword>
<evidence type="ECO:0000256" key="12">
    <source>
        <dbReference type="ARBA" id="ARBA00023180"/>
    </source>
</evidence>
<name>A0A0D7ARR2_9AGAR</name>
<evidence type="ECO:0000256" key="9">
    <source>
        <dbReference type="ARBA" id="ARBA00022989"/>
    </source>
</evidence>
<dbReference type="InterPro" id="IPR036852">
    <property type="entry name" value="Peptidase_S8/S53_dom_sf"/>
</dbReference>
<feature type="non-terminal residue" evidence="16">
    <location>
        <position position="628"/>
    </location>
</feature>
<dbReference type="Gene3D" id="2.60.120.260">
    <property type="entry name" value="Galactose-binding domain-like"/>
    <property type="match status" value="1"/>
</dbReference>
<proteinExistence type="inferred from homology"/>
<dbReference type="GO" id="GO:0016485">
    <property type="term" value="P:protein processing"/>
    <property type="evidence" value="ECO:0007669"/>
    <property type="project" value="TreeGrafter"/>
</dbReference>
<evidence type="ECO:0000256" key="5">
    <source>
        <dbReference type="ARBA" id="ARBA00022729"/>
    </source>
</evidence>
<keyword evidence="6 14" id="KW-0378">Hydrolase</keyword>
<dbReference type="AlphaFoldDB" id="A0A0D7ARR2"/>
<dbReference type="GO" id="GO:0007323">
    <property type="term" value="P:peptide pheromone maturation"/>
    <property type="evidence" value="ECO:0007669"/>
    <property type="project" value="UniProtKB-ARBA"/>
</dbReference>
<feature type="active site" description="Charge relay system" evidence="13 14">
    <location>
        <position position="177"/>
    </location>
</feature>
<keyword evidence="7 14" id="KW-0720">Serine protease</keyword>
<feature type="non-terminal residue" evidence="16">
    <location>
        <position position="1"/>
    </location>
</feature>
<dbReference type="GO" id="GO:0005802">
    <property type="term" value="C:trans-Golgi network"/>
    <property type="evidence" value="ECO:0007669"/>
    <property type="project" value="TreeGrafter"/>
</dbReference>
<evidence type="ECO:0000256" key="13">
    <source>
        <dbReference type="PIRSR" id="PIRSR615500-1"/>
    </source>
</evidence>
<evidence type="ECO:0000256" key="1">
    <source>
        <dbReference type="ARBA" id="ARBA00004370"/>
    </source>
</evidence>
<dbReference type="InterPro" id="IPR023827">
    <property type="entry name" value="Peptidase_S8_Asp-AS"/>
</dbReference>
<dbReference type="InterPro" id="IPR008979">
    <property type="entry name" value="Galactose-bd-like_sf"/>
</dbReference>
<evidence type="ECO:0000256" key="4">
    <source>
        <dbReference type="ARBA" id="ARBA00022692"/>
    </source>
</evidence>
<keyword evidence="8" id="KW-0106">Calcium</keyword>
<dbReference type="InterPro" id="IPR015500">
    <property type="entry name" value="Peptidase_S8_subtilisin-rel"/>
</dbReference>
<dbReference type="InterPro" id="IPR023828">
    <property type="entry name" value="Peptidase_S8_Ser-AS"/>
</dbReference>
<dbReference type="InterPro" id="IPR000209">
    <property type="entry name" value="Peptidase_S8/S53_dom"/>
</dbReference>
<evidence type="ECO:0000256" key="2">
    <source>
        <dbReference type="ARBA" id="ARBA00005325"/>
    </source>
</evidence>
<evidence type="ECO:0000256" key="10">
    <source>
        <dbReference type="ARBA" id="ARBA00023136"/>
    </source>
</evidence>
<evidence type="ECO:0000256" key="7">
    <source>
        <dbReference type="ARBA" id="ARBA00022825"/>
    </source>
</evidence>
<feature type="active site" description="Charge relay system" evidence="13 14">
    <location>
        <position position="387"/>
    </location>
</feature>
<comment type="subcellular location">
    <subcellularLocation>
        <location evidence="1">Membrane</location>
    </subcellularLocation>
</comment>
<dbReference type="InterPro" id="IPR034182">
    <property type="entry name" value="Kexin/furin"/>
</dbReference>
<keyword evidence="12" id="KW-0325">Glycoprotein</keyword>
<dbReference type="GO" id="GO:0004252">
    <property type="term" value="F:serine-type endopeptidase activity"/>
    <property type="evidence" value="ECO:0007669"/>
    <property type="project" value="UniProtKB-UniRule"/>
</dbReference>
<organism evidence="16 17">
    <name type="scientific">Fistulina hepatica ATCC 64428</name>
    <dbReference type="NCBI Taxonomy" id="1128425"/>
    <lineage>
        <taxon>Eukaryota</taxon>
        <taxon>Fungi</taxon>
        <taxon>Dikarya</taxon>
        <taxon>Basidiomycota</taxon>
        <taxon>Agaricomycotina</taxon>
        <taxon>Agaricomycetes</taxon>
        <taxon>Agaricomycetidae</taxon>
        <taxon>Agaricales</taxon>
        <taxon>Fistulinaceae</taxon>
        <taxon>Fistulina</taxon>
    </lineage>
</organism>
<dbReference type="PRINTS" id="PR00723">
    <property type="entry name" value="SUBTILISIN"/>
</dbReference>
<evidence type="ECO:0000313" key="16">
    <source>
        <dbReference type="EMBL" id="KIY53508.1"/>
    </source>
</evidence>
<dbReference type="Proteomes" id="UP000054144">
    <property type="component" value="Unassembled WGS sequence"/>
</dbReference>
<dbReference type="PROSITE" id="PS00138">
    <property type="entry name" value="SUBTILASE_SER"/>
    <property type="match status" value="1"/>
</dbReference>
<keyword evidence="11" id="KW-0865">Zymogen</keyword>
<dbReference type="PANTHER" id="PTHR42884">
    <property type="entry name" value="PROPROTEIN CONVERTASE SUBTILISIN/KEXIN-RELATED"/>
    <property type="match status" value="1"/>
</dbReference>
<accession>A0A0D7ARR2</accession>
<reference evidence="16 17" key="1">
    <citation type="journal article" date="2015" name="Fungal Genet. Biol.">
        <title>Evolution of novel wood decay mechanisms in Agaricales revealed by the genome sequences of Fistulina hepatica and Cylindrobasidium torrendii.</title>
        <authorList>
            <person name="Floudas D."/>
            <person name="Held B.W."/>
            <person name="Riley R."/>
            <person name="Nagy L.G."/>
            <person name="Koehler G."/>
            <person name="Ransdell A.S."/>
            <person name="Younus H."/>
            <person name="Chow J."/>
            <person name="Chiniquy J."/>
            <person name="Lipzen A."/>
            <person name="Tritt A."/>
            <person name="Sun H."/>
            <person name="Haridas S."/>
            <person name="LaButti K."/>
            <person name="Ohm R.A."/>
            <person name="Kues U."/>
            <person name="Blanchette R.A."/>
            <person name="Grigoriev I.V."/>
            <person name="Minto R.E."/>
            <person name="Hibbett D.S."/>
        </authorList>
    </citation>
    <scope>NUCLEOTIDE SEQUENCE [LARGE SCALE GENOMIC DNA]</scope>
    <source>
        <strain evidence="16 17">ATCC 64428</strain>
    </source>
</reference>
<comment type="similarity">
    <text evidence="2">Belongs to the peptidase S8 family. Furin subfamily.</text>
</comment>
<feature type="domain" description="P/Homo B" evidence="15">
    <location>
        <begin position="463"/>
        <end position="609"/>
    </location>
</feature>
<keyword evidence="3 14" id="KW-0645">Protease</keyword>
<dbReference type="Pfam" id="PF01483">
    <property type="entry name" value="P_proprotein"/>
    <property type="match status" value="1"/>
</dbReference>
<keyword evidence="9" id="KW-1133">Transmembrane helix</keyword>
<evidence type="ECO:0000259" key="15">
    <source>
        <dbReference type="PROSITE" id="PS51829"/>
    </source>
</evidence>
<dbReference type="PROSITE" id="PS00136">
    <property type="entry name" value="SUBTILASE_ASP"/>
    <property type="match status" value="1"/>
</dbReference>
<dbReference type="InterPro" id="IPR022398">
    <property type="entry name" value="Peptidase_S8_His-AS"/>
</dbReference>
<dbReference type="InterPro" id="IPR002884">
    <property type="entry name" value="P_dom"/>
</dbReference>
<dbReference type="PROSITE" id="PS51829">
    <property type="entry name" value="P_HOMO_B"/>
    <property type="match status" value="1"/>
</dbReference>
<evidence type="ECO:0000313" key="17">
    <source>
        <dbReference type="Proteomes" id="UP000054144"/>
    </source>
</evidence>
<evidence type="ECO:0000256" key="8">
    <source>
        <dbReference type="ARBA" id="ARBA00022837"/>
    </source>
</evidence>
<dbReference type="PROSITE" id="PS51892">
    <property type="entry name" value="SUBTILASE"/>
    <property type="match status" value="1"/>
</dbReference>
<dbReference type="GO" id="GO:0000139">
    <property type="term" value="C:Golgi membrane"/>
    <property type="evidence" value="ECO:0007669"/>
    <property type="project" value="TreeGrafter"/>
</dbReference>
<dbReference type="SUPFAM" id="SSF49785">
    <property type="entry name" value="Galactose-binding domain-like"/>
    <property type="match status" value="1"/>
</dbReference>
<dbReference type="FunFam" id="3.40.50.200:FF:000005">
    <property type="entry name" value="Proprotein convertase subtilisin/kexin type 7"/>
    <property type="match status" value="1"/>
</dbReference>